<reference evidence="3 4" key="1">
    <citation type="submission" date="2020-10" db="EMBL/GenBank/DDBJ databases">
        <title>Phylogeny of dyella-like bacteria.</title>
        <authorList>
            <person name="Fu J."/>
        </authorList>
    </citation>
    <scope>NUCLEOTIDE SEQUENCE [LARGE SCALE GENOMIC DNA]</scope>
    <source>
        <strain evidence="3 4">Gsoil3046</strain>
    </source>
</reference>
<accession>A0ABW8JX95</accession>
<dbReference type="EMBL" id="JADIKM010000003">
    <property type="protein sequence ID" value="MFK2904402.1"/>
    <property type="molecule type" value="Genomic_DNA"/>
</dbReference>
<dbReference type="CDD" id="cd02182">
    <property type="entry name" value="GH16_Strep_laminarinase_like"/>
    <property type="match status" value="1"/>
</dbReference>
<sequence length="318" mass="34881">MSRGSMGWRGRRDRRHGRVLAGAALGLLAALSAGAIRAEVPQRAGWTLQFADDFSGPAGQLPASAHWQFDLGHGYPGAAANWGTQEVEANTADPKNVSLDGDGHLRITPRRDAADNWTSARIETRRDDFHAPPGGVLRLEARIRLPDVHGPAAVGYWPAFWALGRSFRTQLDWPATGEVDVMENVNGLDRVWGTLHCGVSPGGPCNEKTGLSANAPCPQTSCQAAFHTYTAEWDRRTSPEVLRWYVDGRLYHTLRETDVPAATWQRMSTREGMFLILNVAIGGEFPDKISAPVRTPIAATEPGHSMLVDYVAVWTRRR</sequence>
<dbReference type="Pfam" id="PF26113">
    <property type="entry name" value="GH16_XgeA"/>
    <property type="match status" value="1"/>
</dbReference>
<dbReference type="InterPro" id="IPR000757">
    <property type="entry name" value="Beta-glucanase-like"/>
</dbReference>
<dbReference type="InterPro" id="IPR013320">
    <property type="entry name" value="ConA-like_dom_sf"/>
</dbReference>
<dbReference type="PANTHER" id="PTHR10963:SF55">
    <property type="entry name" value="GLYCOSIDE HYDROLASE FAMILY 16 PROTEIN"/>
    <property type="match status" value="1"/>
</dbReference>
<gene>
    <name evidence="3" type="ORF">ISP17_10530</name>
</gene>
<feature type="domain" description="GH16" evidence="2">
    <location>
        <begin position="44"/>
        <end position="318"/>
    </location>
</feature>
<dbReference type="Gene3D" id="2.60.120.200">
    <property type="match status" value="1"/>
</dbReference>
<dbReference type="Proteomes" id="UP001620460">
    <property type="component" value="Unassembled WGS sequence"/>
</dbReference>
<dbReference type="PANTHER" id="PTHR10963">
    <property type="entry name" value="GLYCOSYL HYDROLASE-RELATED"/>
    <property type="match status" value="1"/>
</dbReference>
<organism evidence="3 4">
    <name type="scientific">Dyella ginsengisoli</name>
    <dbReference type="NCBI Taxonomy" id="363848"/>
    <lineage>
        <taxon>Bacteria</taxon>
        <taxon>Pseudomonadati</taxon>
        <taxon>Pseudomonadota</taxon>
        <taxon>Gammaproteobacteria</taxon>
        <taxon>Lysobacterales</taxon>
        <taxon>Rhodanobacteraceae</taxon>
        <taxon>Dyella</taxon>
    </lineage>
</organism>
<comment type="caution">
    <text evidence="3">The sequence shown here is derived from an EMBL/GenBank/DDBJ whole genome shotgun (WGS) entry which is preliminary data.</text>
</comment>
<dbReference type="InterPro" id="IPR050546">
    <property type="entry name" value="Glycosyl_Hydrlase_16"/>
</dbReference>
<protein>
    <submittedName>
        <fullName evidence="3">Family 16 glycosylhydrolase</fullName>
    </submittedName>
</protein>
<name>A0ABW8JX95_9GAMM</name>
<evidence type="ECO:0000313" key="4">
    <source>
        <dbReference type="Proteomes" id="UP001620460"/>
    </source>
</evidence>
<keyword evidence="4" id="KW-1185">Reference proteome</keyword>
<evidence type="ECO:0000256" key="1">
    <source>
        <dbReference type="ARBA" id="ARBA00006865"/>
    </source>
</evidence>
<evidence type="ECO:0000313" key="3">
    <source>
        <dbReference type="EMBL" id="MFK2904402.1"/>
    </source>
</evidence>
<dbReference type="SUPFAM" id="SSF49899">
    <property type="entry name" value="Concanavalin A-like lectins/glucanases"/>
    <property type="match status" value="1"/>
</dbReference>
<dbReference type="PROSITE" id="PS51762">
    <property type="entry name" value="GH16_2"/>
    <property type="match status" value="1"/>
</dbReference>
<proteinExistence type="inferred from homology"/>
<evidence type="ECO:0000259" key="2">
    <source>
        <dbReference type="PROSITE" id="PS51762"/>
    </source>
</evidence>
<comment type="similarity">
    <text evidence="1">Belongs to the glycosyl hydrolase 16 family.</text>
</comment>